<dbReference type="Proteomes" id="UP000192801">
    <property type="component" value="Unassembled WGS sequence"/>
</dbReference>
<organism evidence="15 16">
    <name type="scientific">Mycolicibacterium insubricum</name>
    <dbReference type="NCBI Taxonomy" id="444597"/>
    <lineage>
        <taxon>Bacteria</taxon>
        <taxon>Bacillati</taxon>
        <taxon>Actinomycetota</taxon>
        <taxon>Actinomycetes</taxon>
        <taxon>Mycobacteriales</taxon>
        <taxon>Mycobacteriaceae</taxon>
        <taxon>Mycolicibacterium</taxon>
    </lineage>
</organism>
<evidence type="ECO:0000256" key="11">
    <source>
        <dbReference type="ARBA" id="ARBA00023056"/>
    </source>
</evidence>
<dbReference type="Pfam" id="PF18085">
    <property type="entry name" value="Mak_N_cap"/>
    <property type="match status" value="1"/>
</dbReference>
<keyword evidence="12" id="KW-0119">Carbohydrate metabolism</keyword>
<accession>A0A1X0D3X7</accession>
<evidence type="ECO:0000256" key="5">
    <source>
        <dbReference type="ARBA" id="ARBA00013882"/>
    </source>
</evidence>
<name>A0A1X0D3X7_9MYCO</name>
<keyword evidence="16" id="KW-1185">Reference proteome</keyword>
<comment type="similarity">
    <text evidence="2">Belongs to the aminoglycoside phosphotransferase family.</text>
</comment>
<evidence type="ECO:0000256" key="4">
    <source>
        <dbReference type="ARBA" id="ARBA00011962"/>
    </source>
</evidence>
<evidence type="ECO:0000256" key="7">
    <source>
        <dbReference type="ARBA" id="ARBA00022679"/>
    </source>
</evidence>
<evidence type="ECO:0000256" key="12">
    <source>
        <dbReference type="ARBA" id="ARBA00023277"/>
    </source>
</evidence>
<evidence type="ECO:0000313" key="16">
    <source>
        <dbReference type="Proteomes" id="UP000192801"/>
    </source>
</evidence>
<dbReference type="EC" id="2.7.1.175" evidence="4"/>
<gene>
    <name evidence="15" type="ORF">BST26_16420</name>
</gene>
<comment type="pathway">
    <text evidence="1">Glycan biosynthesis; glycogen biosynthesis.</text>
</comment>
<dbReference type="SUPFAM" id="SSF56112">
    <property type="entry name" value="Protein kinase-like (PK-like)"/>
    <property type="match status" value="1"/>
</dbReference>
<dbReference type="InterPro" id="IPR011009">
    <property type="entry name" value="Kinase-like_dom_sf"/>
</dbReference>
<dbReference type="GO" id="GO:0016301">
    <property type="term" value="F:kinase activity"/>
    <property type="evidence" value="ECO:0007669"/>
    <property type="project" value="UniProtKB-KW"/>
</dbReference>
<dbReference type="GO" id="GO:0005524">
    <property type="term" value="F:ATP binding"/>
    <property type="evidence" value="ECO:0007669"/>
    <property type="project" value="UniProtKB-KW"/>
</dbReference>
<evidence type="ECO:0000256" key="10">
    <source>
        <dbReference type="ARBA" id="ARBA00022840"/>
    </source>
</evidence>
<keyword evidence="10" id="KW-0067">ATP-binding</keyword>
<protein>
    <recommendedName>
        <fullName evidence="5">Maltokinase</fullName>
        <ecNumber evidence="4">2.7.1.175</ecNumber>
    </recommendedName>
    <alternativeName>
        <fullName evidence="13">Maltose-1-phosphate synthase</fullName>
    </alternativeName>
</protein>
<evidence type="ECO:0000256" key="13">
    <source>
        <dbReference type="ARBA" id="ARBA00031251"/>
    </source>
</evidence>
<evidence type="ECO:0000256" key="9">
    <source>
        <dbReference type="ARBA" id="ARBA00022777"/>
    </source>
</evidence>
<dbReference type="EMBL" id="MVHS01000046">
    <property type="protein sequence ID" value="ORA67083.1"/>
    <property type="molecule type" value="Genomic_DNA"/>
</dbReference>
<keyword evidence="6" id="KW-0321">Glycogen metabolism</keyword>
<dbReference type="STRING" id="444597.BST26_16420"/>
<comment type="subunit">
    <text evidence="3">Monomer.</text>
</comment>
<evidence type="ECO:0000313" key="15">
    <source>
        <dbReference type="EMBL" id="ORA67083.1"/>
    </source>
</evidence>
<comment type="caution">
    <text evidence="15">The sequence shown here is derived from an EMBL/GenBank/DDBJ whole genome shotgun (WGS) entry which is preliminary data.</text>
</comment>
<evidence type="ECO:0000256" key="6">
    <source>
        <dbReference type="ARBA" id="ARBA00022600"/>
    </source>
</evidence>
<keyword evidence="9 15" id="KW-0418">Kinase</keyword>
<sequence>MSWLPNQRWYAGRGRTLTSAEPGVVVPLGDRLDLVLVDVEYTDGGTERYQVFVGWDGEPLAEYTAQATIGSDGDRLGCDALYDPEAAAYLLSLFAESATRGRVRFSAEPGVALDVSAPARVSTAEQSNTSVIYHQHAILKVFRRVVPGINPDVELNRALGRAGSRHVARLLGSYETVWSGQPCPLGMLTEFAVNAAEGWRMATASSRDLYAEGDLYADEVGGDFAGESHRLGMAVADVHTMLAGELGSAVGEFPVDEALRRLAADVERAPQLGEFAAGSRARFEALAGVPITVQRVHGDLHLGQVLRTPEHWLVIDFEGEPGTPLDQRSRPDSVLRDVAGMLRSFEYAAYQPLIGQGGDPRDKQWAARAREWTGRNREAFCDGYAELAQWDPREHAEALAAYELDKALYETAYEARYRPTWLPIPLQAVADLVGR</sequence>
<dbReference type="AlphaFoldDB" id="A0A1X0D3X7"/>
<evidence type="ECO:0000256" key="8">
    <source>
        <dbReference type="ARBA" id="ARBA00022741"/>
    </source>
</evidence>
<comment type="catalytic activity">
    <reaction evidence="14">
        <text>D-maltose + ATP = alpha-maltose 1-phosphate + ADP + H(+)</text>
        <dbReference type="Rhea" id="RHEA:31915"/>
        <dbReference type="ChEBI" id="CHEBI:15378"/>
        <dbReference type="ChEBI" id="CHEBI:17306"/>
        <dbReference type="ChEBI" id="CHEBI:30616"/>
        <dbReference type="ChEBI" id="CHEBI:63576"/>
        <dbReference type="ChEBI" id="CHEBI:456216"/>
        <dbReference type="EC" id="2.7.1.175"/>
    </reaction>
</comment>
<dbReference type="OrthoDB" id="3787729at2"/>
<evidence type="ECO:0000256" key="1">
    <source>
        <dbReference type="ARBA" id="ARBA00004964"/>
    </source>
</evidence>
<keyword evidence="8" id="KW-0547">Nucleotide-binding</keyword>
<dbReference type="Gene3D" id="3.90.1200.10">
    <property type="match status" value="1"/>
</dbReference>
<dbReference type="UniPathway" id="UPA00164"/>
<keyword evidence="11" id="KW-0320">Glycogen biosynthesis</keyword>
<dbReference type="InterPro" id="IPR040999">
    <property type="entry name" value="Mak_N_cap"/>
</dbReference>
<dbReference type="GO" id="GO:0005978">
    <property type="term" value="P:glycogen biosynthetic process"/>
    <property type="evidence" value="ECO:0007669"/>
    <property type="project" value="UniProtKB-UniPathway"/>
</dbReference>
<keyword evidence="7" id="KW-0808">Transferase</keyword>
<proteinExistence type="inferred from homology"/>
<evidence type="ECO:0000256" key="3">
    <source>
        <dbReference type="ARBA" id="ARBA00011245"/>
    </source>
</evidence>
<evidence type="ECO:0000256" key="2">
    <source>
        <dbReference type="ARBA" id="ARBA00006219"/>
    </source>
</evidence>
<evidence type="ECO:0000256" key="14">
    <source>
        <dbReference type="ARBA" id="ARBA00049067"/>
    </source>
</evidence>
<reference evidence="15 16" key="1">
    <citation type="submission" date="2016-12" db="EMBL/GenBank/DDBJ databases">
        <title>The new phylogeny of genus Mycobacterium.</title>
        <authorList>
            <person name="Tortoli E."/>
            <person name="Trovato A."/>
            <person name="Cirillo D.M."/>
        </authorList>
    </citation>
    <scope>NUCLEOTIDE SEQUENCE [LARGE SCALE GENOMIC DNA]</scope>
    <source>
        <strain evidence="15 16">DSM 45130</strain>
    </source>
</reference>